<dbReference type="InterPro" id="IPR003656">
    <property type="entry name" value="Znf_BED"/>
</dbReference>
<protein>
    <submittedName>
        <fullName evidence="12">Uncharacterized protein LOC112686254</fullName>
    </submittedName>
</protein>
<keyword evidence="7" id="KW-0539">Nucleus</keyword>
<dbReference type="SMART" id="SM00614">
    <property type="entry name" value="ZnF_BED"/>
    <property type="match status" value="1"/>
</dbReference>
<dbReference type="PANTHER" id="PTHR46481:SF10">
    <property type="entry name" value="ZINC FINGER BED DOMAIN-CONTAINING PROTEIN 39"/>
    <property type="match status" value="1"/>
</dbReference>
<sequence>MSKPRSVIWEYFEKTPNAEVVTCKLCHASVKPCGNTTNIRNHIKRNHPSIKQSKGAVVSKIGRISHSVATSSTEPLAENVDDPDVVTDDIDFAEVARIILTKAQQKQGTLHFASTSSTSSGIVDNDSSFSFSSSRSPSVQSIQTTSGTSSSNTPQSANLSLNRQRTISESISNIKYYDRGYKTRAITDALIYMKAAPMYKVPCRKTLTKMMKSKYEVLSTLIKSKLGLVDYLTLTSDIWTDTLNTTSFLGMTAHFLSLDKVTLDSVTIGVLELSASHTAENITIWFEHILV</sequence>
<keyword evidence="4" id="KW-0862">Zinc</keyword>
<dbReference type="PANTHER" id="PTHR46481">
    <property type="entry name" value="ZINC FINGER BED DOMAIN-CONTAINING PROTEIN 4"/>
    <property type="match status" value="1"/>
</dbReference>
<feature type="region of interest" description="Disordered" evidence="9">
    <location>
        <begin position="131"/>
        <end position="162"/>
    </location>
</feature>
<keyword evidence="5" id="KW-0805">Transcription regulation</keyword>
<dbReference type="Pfam" id="PF02892">
    <property type="entry name" value="zf-BED"/>
    <property type="match status" value="1"/>
</dbReference>
<evidence type="ECO:0000313" key="12">
    <source>
        <dbReference type="RefSeq" id="XP_025414241.1"/>
    </source>
</evidence>
<dbReference type="GeneID" id="112686254"/>
<dbReference type="GO" id="GO:0009791">
    <property type="term" value="P:post-embryonic development"/>
    <property type="evidence" value="ECO:0007669"/>
    <property type="project" value="UniProtKB-ARBA"/>
</dbReference>
<dbReference type="RefSeq" id="XP_025414241.1">
    <property type="nucleotide sequence ID" value="XM_025558456.1"/>
</dbReference>
<keyword evidence="3 8" id="KW-0863">Zinc-finger</keyword>
<evidence type="ECO:0000313" key="11">
    <source>
        <dbReference type="Proteomes" id="UP000694846"/>
    </source>
</evidence>
<dbReference type="SUPFAM" id="SSF57667">
    <property type="entry name" value="beta-beta-alpha zinc fingers"/>
    <property type="match status" value="1"/>
</dbReference>
<evidence type="ECO:0000256" key="3">
    <source>
        <dbReference type="ARBA" id="ARBA00022771"/>
    </source>
</evidence>
<accession>A0A8B8FV32</accession>
<evidence type="ECO:0000256" key="7">
    <source>
        <dbReference type="ARBA" id="ARBA00023242"/>
    </source>
</evidence>
<evidence type="ECO:0000256" key="4">
    <source>
        <dbReference type="ARBA" id="ARBA00022833"/>
    </source>
</evidence>
<gene>
    <name evidence="12" type="primary">LOC112686254</name>
</gene>
<dbReference type="InterPro" id="IPR036236">
    <property type="entry name" value="Znf_C2H2_sf"/>
</dbReference>
<feature type="compositionally biased region" description="Low complexity" evidence="9">
    <location>
        <begin position="131"/>
        <end position="156"/>
    </location>
</feature>
<dbReference type="OrthoDB" id="6618501at2759"/>
<evidence type="ECO:0000256" key="8">
    <source>
        <dbReference type="PROSITE-ProRule" id="PRU00027"/>
    </source>
</evidence>
<dbReference type="InterPro" id="IPR052035">
    <property type="entry name" value="ZnF_BED_domain_contain"/>
</dbReference>
<dbReference type="PROSITE" id="PS50808">
    <property type="entry name" value="ZF_BED"/>
    <property type="match status" value="1"/>
</dbReference>
<name>A0A8B8FV32_9HEMI</name>
<keyword evidence="11" id="KW-1185">Reference proteome</keyword>
<dbReference type="Proteomes" id="UP000694846">
    <property type="component" value="Unplaced"/>
</dbReference>
<reference evidence="12" key="1">
    <citation type="submission" date="2025-08" db="UniProtKB">
        <authorList>
            <consortium name="RefSeq"/>
        </authorList>
    </citation>
    <scope>IDENTIFICATION</scope>
    <source>
        <tissue evidence="12">Whole body</tissue>
    </source>
</reference>
<evidence type="ECO:0000256" key="2">
    <source>
        <dbReference type="ARBA" id="ARBA00022723"/>
    </source>
</evidence>
<organism evidence="11 12">
    <name type="scientific">Sipha flava</name>
    <name type="common">yellow sugarcane aphid</name>
    <dbReference type="NCBI Taxonomy" id="143950"/>
    <lineage>
        <taxon>Eukaryota</taxon>
        <taxon>Metazoa</taxon>
        <taxon>Ecdysozoa</taxon>
        <taxon>Arthropoda</taxon>
        <taxon>Hexapoda</taxon>
        <taxon>Insecta</taxon>
        <taxon>Pterygota</taxon>
        <taxon>Neoptera</taxon>
        <taxon>Paraneoptera</taxon>
        <taxon>Hemiptera</taxon>
        <taxon>Sternorrhyncha</taxon>
        <taxon>Aphidomorpha</taxon>
        <taxon>Aphidoidea</taxon>
        <taxon>Aphididae</taxon>
        <taxon>Sipha</taxon>
    </lineage>
</organism>
<keyword evidence="2" id="KW-0479">Metal-binding</keyword>
<feature type="domain" description="BED-type" evidence="10">
    <location>
        <begin position="3"/>
        <end position="54"/>
    </location>
</feature>
<keyword evidence="6" id="KW-0804">Transcription</keyword>
<dbReference type="AlphaFoldDB" id="A0A8B8FV32"/>
<evidence type="ECO:0000259" key="10">
    <source>
        <dbReference type="PROSITE" id="PS50808"/>
    </source>
</evidence>
<evidence type="ECO:0000256" key="1">
    <source>
        <dbReference type="ARBA" id="ARBA00004123"/>
    </source>
</evidence>
<dbReference type="GO" id="GO:0003677">
    <property type="term" value="F:DNA binding"/>
    <property type="evidence" value="ECO:0007669"/>
    <property type="project" value="InterPro"/>
</dbReference>
<comment type="subcellular location">
    <subcellularLocation>
        <location evidence="1">Nucleus</location>
    </subcellularLocation>
</comment>
<evidence type="ECO:0000256" key="9">
    <source>
        <dbReference type="SAM" id="MobiDB-lite"/>
    </source>
</evidence>
<dbReference type="GO" id="GO:0008270">
    <property type="term" value="F:zinc ion binding"/>
    <property type="evidence" value="ECO:0007669"/>
    <property type="project" value="UniProtKB-KW"/>
</dbReference>
<dbReference type="GO" id="GO:0005634">
    <property type="term" value="C:nucleus"/>
    <property type="evidence" value="ECO:0007669"/>
    <property type="project" value="UniProtKB-SubCell"/>
</dbReference>
<evidence type="ECO:0000256" key="6">
    <source>
        <dbReference type="ARBA" id="ARBA00023163"/>
    </source>
</evidence>
<proteinExistence type="predicted"/>
<evidence type="ECO:0000256" key="5">
    <source>
        <dbReference type="ARBA" id="ARBA00023015"/>
    </source>
</evidence>